<reference evidence="8 9" key="1">
    <citation type="submission" date="2014-06" db="EMBL/GenBank/DDBJ databases">
        <title>Genome characterization of distinct group I Clostridium botulinum lineages.</title>
        <authorList>
            <person name="Giordani F."/>
            <person name="Anselmo A."/>
            <person name="Fillo S."/>
            <person name="Palozzi A.M."/>
            <person name="Fortunato A."/>
            <person name="Gentile B."/>
            <person name="Ciammaruconi A."/>
            <person name="Anniballi F."/>
            <person name="De Medici D."/>
            <person name="Lista F."/>
        </authorList>
    </citation>
    <scope>NUCLEOTIDE SEQUENCE [LARGE SCALE GENOMIC DNA]</scope>
    <source>
        <strain evidence="8 9">B2 450</strain>
    </source>
</reference>
<sequence length="292" mass="34070">MVKSMTGFGRGFLEQDKKSFTVEMKSVNHRYCDINIRMPKAFMALEEKMRATIQEKVHRGKIDVYITVNTYDKDDVELIYNETLSDNYYECLKKISKRYDVKNDISVSLIGRFPEVITVKQKEEDLEEVWKNLNTPLKKAVDALVSMREREGSKLYKDINIKCDEIKKMVDRIEEKAPKVVNEYNKKIHERVSELLSQSEIDESRIAMEVALFVDKSSVDEEIVRLNSHINQVSETLNLKEPVGRKLDFIVQEMNREANTIASKSTDLEIVNLVLNIKNNIEKIREQIQNIE</sequence>
<evidence type="ECO:0000259" key="6">
    <source>
        <dbReference type="Pfam" id="PF03755"/>
    </source>
</evidence>
<dbReference type="GO" id="GO:0004521">
    <property type="term" value="F:RNA endonuclease activity"/>
    <property type="evidence" value="ECO:0007669"/>
    <property type="project" value="InterPro"/>
</dbReference>
<evidence type="ECO:0008006" key="10">
    <source>
        <dbReference type="Google" id="ProtNLM"/>
    </source>
</evidence>
<dbReference type="HOGENOM" id="CLU_076609_1_0_9"/>
<evidence type="ECO:0000256" key="3">
    <source>
        <dbReference type="ARBA" id="ARBA00022759"/>
    </source>
</evidence>
<evidence type="ECO:0000256" key="5">
    <source>
        <dbReference type="ARBA" id="ARBA00035648"/>
    </source>
</evidence>
<keyword evidence="3" id="KW-0255">Endonuclease</keyword>
<dbReference type="PATRIC" id="fig|1379739.3.peg.2866"/>
<dbReference type="InterPro" id="IPR005229">
    <property type="entry name" value="YicC/YloC-like"/>
</dbReference>
<dbReference type="Proteomes" id="UP000032250">
    <property type="component" value="Unassembled WGS sequence"/>
</dbReference>
<keyword evidence="4" id="KW-0378">Hydrolase</keyword>
<comment type="caution">
    <text evidence="8">The sequence shown here is derived from an EMBL/GenBank/DDBJ whole genome shotgun (WGS) entry which is preliminary data.</text>
</comment>
<dbReference type="InterPro" id="IPR013527">
    <property type="entry name" value="YicC-like_N"/>
</dbReference>
<keyword evidence="2" id="KW-0540">Nuclease</keyword>
<feature type="domain" description="Endoribonuclease YicC-like C-terminal" evidence="7">
    <location>
        <begin position="173"/>
        <end position="292"/>
    </location>
</feature>
<evidence type="ECO:0000256" key="4">
    <source>
        <dbReference type="ARBA" id="ARBA00022801"/>
    </source>
</evidence>
<dbReference type="Pfam" id="PF03755">
    <property type="entry name" value="YicC-like_N"/>
    <property type="match status" value="1"/>
</dbReference>
<gene>
    <name evidence="8" type="ORF">N495_12420</name>
</gene>
<evidence type="ECO:0000259" key="7">
    <source>
        <dbReference type="Pfam" id="PF08340"/>
    </source>
</evidence>
<evidence type="ECO:0000313" key="9">
    <source>
        <dbReference type="Proteomes" id="UP000032250"/>
    </source>
</evidence>
<organism evidence="8 9">
    <name type="scientific">Clostridium botulinum B2 450</name>
    <dbReference type="NCBI Taxonomy" id="1379739"/>
    <lineage>
        <taxon>Bacteria</taxon>
        <taxon>Bacillati</taxon>
        <taxon>Bacillota</taxon>
        <taxon>Clostridia</taxon>
        <taxon>Eubacteriales</taxon>
        <taxon>Clostridiaceae</taxon>
        <taxon>Clostridium</taxon>
    </lineage>
</organism>
<accession>A0A0D1BZX7</accession>
<comment type="cofactor">
    <cofactor evidence="1">
        <name>a divalent metal cation</name>
        <dbReference type="ChEBI" id="CHEBI:60240"/>
    </cofactor>
</comment>
<dbReference type="Pfam" id="PF08340">
    <property type="entry name" value="YicC-like_C"/>
    <property type="match status" value="1"/>
</dbReference>
<protein>
    <recommendedName>
        <fullName evidence="10">Stress-induced protein</fullName>
    </recommendedName>
</protein>
<evidence type="ECO:0000313" key="8">
    <source>
        <dbReference type="EMBL" id="KIS24341.1"/>
    </source>
</evidence>
<dbReference type="RefSeq" id="WP_042384657.1">
    <property type="nucleotide sequence ID" value="NZ_JXSU01000007.1"/>
</dbReference>
<dbReference type="PANTHER" id="PTHR30636:SF3">
    <property type="entry name" value="UPF0701 PROTEIN YICC"/>
    <property type="match status" value="1"/>
</dbReference>
<comment type="similarity">
    <text evidence="5">Belongs to the YicC/YloC family.</text>
</comment>
<dbReference type="InterPro" id="IPR013551">
    <property type="entry name" value="YicC-like_C"/>
</dbReference>
<dbReference type="AlphaFoldDB" id="A0A0D1BZX7"/>
<dbReference type="GO" id="GO:0016787">
    <property type="term" value="F:hydrolase activity"/>
    <property type="evidence" value="ECO:0007669"/>
    <property type="project" value="UniProtKB-KW"/>
</dbReference>
<proteinExistence type="inferred from homology"/>
<evidence type="ECO:0000256" key="2">
    <source>
        <dbReference type="ARBA" id="ARBA00022722"/>
    </source>
</evidence>
<evidence type="ECO:0000256" key="1">
    <source>
        <dbReference type="ARBA" id="ARBA00001968"/>
    </source>
</evidence>
<dbReference type="PANTHER" id="PTHR30636">
    <property type="entry name" value="UPF0701 PROTEIN YICC"/>
    <property type="match status" value="1"/>
</dbReference>
<dbReference type="EMBL" id="JXSU01000007">
    <property type="protein sequence ID" value="KIS24341.1"/>
    <property type="molecule type" value="Genomic_DNA"/>
</dbReference>
<name>A0A0D1BZX7_CLOBO</name>
<feature type="domain" description="Endoribonuclease YicC-like N-terminal" evidence="6">
    <location>
        <begin position="2"/>
        <end position="156"/>
    </location>
</feature>
<dbReference type="OrthoDB" id="9771229at2"/>
<dbReference type="NCBIfam" id="TIGR00255">
    <property type="entry name" value="YicC/YloC family endoribonuclease"/>
    <property type="match status" value="1"/>
</dbReference>